<accession>A0A347ZTE6</accession>
<dbReference type="SUPFAM" id="SSF81345">
    <property type="entry name" value="ABC transporter involved in vitamin B12 uptake, BtuC"/>
    <property type="match status" value="1"/>
</dbReference>
<evidence type="ECO:0000313" key="9">
    <source>
        <dbReference type="EMBL" id="REG10848.1"/>
    </source>
</evidence>
<comment type="subcellular location">
    <subcellularLocation>
        <location evidence="1">Cell membrane</location>
        <topology evidence="1">Multi-pass membrane protein</topology>
    </subcellularLocation>
</comment>
<evidence type="ECO:0000256" key="1">
    <source>
        <dbReference type="ARBA" id="ARBA00004651"/>
    </source>
</evidence>
<keyword evidence="3" id="KW-0813">Transport</keyword>
<evidence type="ECO:0000256" key="3">
    <source>
        <dbReference type="ARBA" id="ARBA00022448"/>
    </source>
</evidence>
<evidence type="ECO:0000256" key="7">
    <source>
        <dbReference type="ARBA" id="ARBA00023136"/>
    </source>
</evidence>
<feature type="transmembrane region" description="Helical" evidence="8">
    <location>
        <begin position="229"/>
        <end position="255"/>
    </location>
</feature>
<dbReference type="GO" id="GO:0033214">
    <property type="term" value="P:siderophore-iron import into cell"/>
    <property type="evidence" value="ECO:0007669"/>
    <property type="project" value="TreeGrafter"/>
</dbReference>
<feature type="transmembrane region" description="Helical" evidence="8">
    <location>
        <begin position="46"/>
        <end position="70"/>
    </location>
</feature>
<dbReference type="PANTHER" id="PTHR30472">
    <property type="entry name" value="FERRIC ENTEROBACTIN TRANSPORT SYSTEM PERMEASE PROTEIN"/>
    <property type="match status" value="1"/>
</dbReference>
<evidence type="ECO:0000256" key="5">
    <source>
        <dbReference type="ARBA" id="ARBA00022692"/>
    </source>
</evidence>
<dbReference type="Proteomes" id="UP000256388">
    <property type="component" value="Unassembled WGS sequence"/>
</dbReference>
<protein>
    <submittedName>
        <fullName evidence="9">Iron complex transport system permease protein</fullName>
    </submittedName>
</protein>
<keyword evidence="7 8" id="KW-0472">Membrane</keyword>
<feature type="transmembrane region" description="Helical" evidence="8">
    <location>
        <begin position="138"/>
        <end position="160"/>
    </location>
</feature>
<feature type="transmembrane region" description="Helical" evidence="8">
    <location>
        <begin position="107"/>
        <end position="126"/>
    </location>
</feature>
<keyword evidence="5 8" id="KW-0812">Transmembrane</keyword>
<feature type="transmembrane region" description="Helical" evidence="8">
    <location>
        <begin position="180"/>
        <end position="202"/>
    </location>
</feature>
<dbReference type="InterPro" id="IPR000522">
    <property type="entry name" value="ABC_transptr_permease_BtuC"/>
</dbReference>
<keyword evidence="10" id="KW-1185">Reference proteome</keyword>
<evidence type="ECO:0000256" key="4">
    <source>
        <dbReference type="ARBA" id="ARBA00022475"/>
    </source>
</evidence>
<gene>
    <name evidence="9" type="ORF">DFR64_0715</name>
</gene>
<dbReference type="RefSeq" id="WP_116224002.1">
    <property type="nucleotide sequence ID" value="NZ_AP018437.1"/>
</dbReference>
<name>A0A347ZTE6_9CHLR</name>
<evidence type="ECO:0000256" key="8">
    <source>
        <dbReference type="SAM" id="Phobius"/>
    </source>
</evidence>
<comment type="caution">
    <text evidence="9">The sequence shown here is derived from an EMBL/GenBank/DDBJ whole genome shotgun (WGS) entry which is preliminary data.</text>
</comment>
<proteinExistence type="inferred from homology"/>
<reference evidence="9 10" key="1">
    <citation type="submission" date="2018-08" db="EMBL/GenBank/DDBJ databases">
        <title>Genomic Encyclopedia of Type Strains, Phase IV (KMG-IV): sequencing the most valuable type-strain genomes for metagenomic binning, comparative biology and taxonomic classification.</title>
        <authorList>
            <person name="Goeker M."/>
        </authorList>
    </citation>
    <scope>NUCLEOTIDE SEQUENCE [LARGE SCALE GENOMIC DNA]</scope>
    <source>
        <strain evidence="9 10">DSM 23923</strain>
    </source>
</reference>
<dbReference type="PANTHER" id="PTHR30472:SF70">
    <property type="entry name" value="MOLYBDATE IMPORT SYSTEM PERMEASE PROTEIN MOLB"/>
    <property type="match status" value="1"/>
</dbReference>
<feature type="transmembrane region" description="Helical" evidence="8">
    <location>
        <begin position="297"/>
        <end position="316"/>
    </location>
</feature>
<sequence>MPKKELGWLGAALVLLIIVSIFIGRYQVPLSLSEFTSNSLLVNLILYIRIPRVLTACLMGFGLAASGLVMQTVFRNPLADPGVLGVSQAAGFGAALGILLFNSSIVATQSLAFIMGGLALAAVLLISRKIKNERIISLVLSGIAVSALFSAGLGVLKYMADPIDQLPTIVFWLLGSLSNVGWKEFLQTALISLPVLIFLWAYRWRLNIHALDKEVAFSLGMKNQAELNIVLFAAVLVTSAIISISGIVVWVGLIIPNLARVISGANNEHTLPFSMLLGAFFTLLCDDLARALLPGEIPLGILTAFLGSMLFILLLVRRRKLV</sequence>
<keyword evidence="6 8" id="KW-1133">Transmembrane helix</keyword>
<evidence type="ECO:0000256" key="6">
    <source>
        <dbReference type="ARBA" id="ARBA00022989"/>
    </source>
</evidence>
<dbReference type="AlphaFoldDB" id="A0A347ZTE6"/>
<comment type="similarity">
    <text evidence="2">Belongs to the binding-protein-dependent transport system permease family. FecCD subfamily.</text>
</comment>
<dbReference type="Pfam" id="PF01032">
    <property type="entry name" value="FecCD"/>
    <property type="match status" value="1"/>
</dbReference>
<evidence type="ECO:0000313" key="10">
    <source>
        <dbReference type="Proteomes" id="UP000256388"/>
    </source>
</evidence>
<dbReference type="GO" id="GO:0005886">
    <property type="term" value="C:plasma membrane"/>
    <property type="evidence" value="ECO:0007669"/>
    <property type="project" value="UniProtKB-SubCell"/>
</dbReference>
<keyword evidence="4" id="KW-1003">Cell membrane</keyword>
<dbReference type="Gene3D" id="1.10.3470.10">
    <property type="entry name" value="ABC transporter involved in vitamin B12 uptake, BtuC"/>
    <property type="match status" value="1"/>
</dbReference>
<organism evidence="9 10">
    <name type="scientific">Pelolinea submarina</name>
    <dbReference type="NCBI Taxonomy" id="913107"/>
    <lineage>
        <taxon>Bacteria</taxon>
        <taxon>Bacillati</taxon>
        <taxon>Chloroflexota</taxon>
        <taxon>Anaerolineae</taxon>
        <taxon>Anaerolineales</taxon>
        <taxon>Anaerolineaceae</taxon>
        <taxon>Pelolinea</taxon>
    </lineage>
</organism>
<feature type="transmembrane region" description="Helical" evidence="8">
    <location>
        <begin position="82"/>
        <end position="101"/>
    </location>
</feature>
<dbReference type="GO" id="GO:0022857">
    <property type="term" value="F:transmembrane transporter activity"/>
    <property type="evidence" value="ECO:0007669"/>
    <property type="project" value="InterPro"/>
</dbReference>
<evidence type="ECO:0000256" key="2">
    <source>
        <dbReference type="ARBA" id="ARBA00007935"/>
    </source>
</evidence>
<dbReference type="EMBL" id="QUMS01000001">
    <property type="protein sequence ID" value="REG10848.1"/>
    <property type="molecule type" value="Genomic_DNA"/>
</dbReference>
<dbReference type="CDD" id="cd06550">
    <property type="entry name" value="TM_ABC_iron-siderophores_like"/>
    <property type="match status" value="1"/>
</dbReference>
<dbReference type="OrthoDB" id="9792889at2"/>
<feature type="transmembrane region" description="Helical" evidence="8">
    <location>
        <begin position="7"/>
        <end position="26"/>
    </location>
</feature>
<dbReference type="InterPro" id="IPR037294">
    <property type="entry name" value="ABC_BtuC-like"/>
</dbReference>